<organism evidence="2 3">
    <name type="scientific">Lacticaseibacillus paracasei subsp. paracasei Lpp71</name>
    <dbReference type="NCBI Taxonomy" id="1256207"/>
    <lineage>
        <taxon>Bacteria</taxon>
        <taxon>Bacillati</taxon>
        <taxon>Bacillota</taxon>
        <taxon>Bacilli</taxon>
        <taxon>Lactobacillales</taxon>
        <taxon>Lactobacillaceae</taxon>
        <taxon>Lacticaseibacillus</taxon>
    </lineage>
</organism>
<comment type="caution">
    <text evidence="2">The sequence shown here is derived from an EMBL/GenBank/DDBJ whole genome shotgun (WGS) entry which is preliminary data.</text>
</comment>
<reference evidence="2 3" key="1">
    <citation type="journal article" date="2013" name="PLoS ONE">
        <title>Lactobacillus paracasei comparative genomics: towards species pan-genome definition and exploitation of diversity.</title>
        <authorList>
            <person name="Smokvina T."/>
            <person name="Wels M."/>
            <person name="Polka J."/>
            <person name="Chervaux C."/>
            <person name="Brisse S."/>
            <person name="Boekhorst J."/>
            <person name="van Hylckama Vlieg J.E."/>
            <person name="Siezen R.J."/>
        </authorList>
    </citation>
    <scope>NUCLEOTIDE SEQUENCE [LARGE SCALE GENOMIC DNA]</scope>
    <source>
        <strain evidence="2 3">Lpp71</strain>
    </source>
</reference>
<feature type="region of interest" description="Disordered" evidence="1">
    <location>
        <begin position="1"/>
        <end position="64"/>
    </location>
</feature>
<dbReference type="EMBL" id="ANKD01000490">
    <property type="protein sequence ID" value="EPC72827.1"/>
    <property type="molecule type" value="Genomic_DNA"/>
</dbReference>
<feature type="non-terminal residue" evidence="2">
    <location>
        <position position="1"/>
    </location>
</feature>
<dbReference type="AlphaFoldDB" id="A0A8E0MEE5"/>
<name>A0A8E0MEE5_LACPA</name>
<accession>A0A8E0MEE5</accession>
<feature type="compositionally biased region" description="Basic residues" evidence="1">
    <location>
        <begin position="32"/>
        <end position="42"/>
    </location>
</feature>
<evidence type="ECO:0000256" key="1">
    <source>
        <dbReference type="SAM" id="MobiDB-lite"/>
    </source>
</evidence>
<evidence type="ECO:0000313" key="3">
    <source>
        <dbReference type="Proteomes" id="UP000014252"/>
    </source>
</evidence>
<feature type="compositionally biased region" description="Low complexity" evidence="1">
    <location>
        <begin position="12"/>
        <end position="26"/>
    </location>
</feature>
<gene>
    <name evidence="2" type="ORF">Lpp71_10013</name>
</gene>
<dbReference type="Proteomes" id="UP000014252">
    <property type="component" value="Unassembled WGS sequence"/>
</dbReference>
<protein>
    <submittedName>
        <fullName evidence="2">Uncharacterized protein</fullName>
    </submittedName>
</protein>
<sequence>TEVDKTTKKTTAKPAAKTAAKTTAVKADGKKDHRRKKLRSRRLPLAANARPKRQRKHSTMLSRP</sequence>
<evidence type="ECO:0000313" key="2">
    <source>
        <dbReference type="EMBL" id="EPC72827.1"/>
    </source>
</evidence>
<proteinExistence type="predicted"/>